<gene>
    <name evidence="2" type="ORF">FHX64_002352</name>
</gene>
<organism evidence="2 3">
    <name type="scientific">Microbacter margulisiae</name>
    <dbReference type="NCBI Taxonomy" id="1350067"/>
    <lineage>
        <taxon>Bacteria</taxon>
        <taxon>Pseudomonadati</taxon>
        <taxon>Bacteroidota</taxon>
        <taxon>Bacteroidia</taxon>
        <taxon>Bacteroidales</taxon>
        <taxon>Porphyromonadaceae</taxon>
        <taxon>Microbacter</taxon>
    </lineage>
</organism>
<dbReference type="AlphaFoldDB" id="A0A7W5DT78"/>
<keyword evidence="1" id="KW-0812">Transmembrane</keyword>
<proteinExistence type="predicted"/>
<sequence>MNNYVKLAWRNLWRNKRRTLITTASIFFGVILSTFMSSMQEGSYAQYISSIVRLRKNISGCF</sequence>
<accession>A0A7W5DT78</accession>
<name>A0A7W5DT78_9PORP</name>
<evidence type="ECO:0000313" key="2">
    <source>
        <dbReference type="EMBL" id="MBB3188154.1"/>
    </source>
</evidence>
<reference evidence="2 3" key="1">
    <citation type="submission" date="2020-08" db="EMBL/GenBank/DDBJ databases">
        <title>Genomic Encyclopedia of Type Strains, Phase IV (KMG-IV): sequencing the most valuable type-strain genomes for metagenomic binning, comparative biology and taxonomic classification.</title>
        <authorList>
            <person name="Goeker M."/>
        </authorList>
    </citation>
    <scope>NUCLEOTIDE SEQUENCE [LARGE SCALE GENOMIC DNA]</scope>
    <source>
        <strain evidence="2 3">DSM 27471</strain>
    </source>
</reference>
<dbReference type="Proteomes" id="UP000544222">
    <property type="component" value="Unassembled WGS sequence"/>
</dbReference>
<dbReference type="EMBL" id="JACHYB010000002">
    <property type="protein sequence ID" value="MBB3188154.1"/>
    <property type="molecule type" value="Genomic_DNA"/>
</dbReference>
<keyword evidence="3" id="KW-1185">Reference proteome</keyword>
<evidence type="ECO:0000256" key="1">
    <source>
        <dbReference type="SAM" id="Phobius"/>
    </source>
</evidence>
<keyword evidence="1" id="KW-0472">Membrane</keyword>
<comment type="caution">
    <text evidence="2">The sequence shown here is derived from an EMBL/GenBank/DDBJ whole genome shotgun (WGS) entry which is preliminary data.</text>
</comment>
<keyword evidence="1" id="KW-1133">Transmembrane helix</keyword>
<feature type="transmembrane region" description="Helical" evidence="1">
    <location>
        <begin position="20"/>
        <end position="39"/>
    </location>
</feature>
<evidence type="ECO:0000313" key="3">
    <source>
        <dbReference type="Proteomes" id="UP000544222"/>
    </source>
</evidence>
<protein>
    <submittedName>
        <fullName evidence="2">ABC-type antimicrobial peptide transport system permease subunit</fullName>
    </submittedName>
</protein>
<dbReference type="RefSeq" id="WP_183413935.1">
    <property type="nucleotide sequence ID" value="NZ_JACHYB010000002.1"/>
</dbReference>